<dbReference type="AlphaFoldDB" id="A0ABD0KDP8"/>
<dbReference type="Proteomes" id="UP001519460">
    <property type="component" value="Unassembled WGS sequence"/>
</dbReference>
<evidence type="ECO:0000313" key="2">
    <source>
        <dbReference type="Proteomes" id="UP001519460"/>
    </source>
</evidence>
<dbReference type="EMBL" id="JACVVK020000197">
    <property type="protein sequence ID" value="KAK7485235.1"/>
    <property type="molecule type" value="Genomic_DNA"/>
</dbReference>
<organism evidence="1 2">
    <name type="scientific">Batillaria attramentaria</name>
    <dbReference type="NCBI Taxonomy" id="370345"/>
    <lineage>
        <taxon>Eukaryota</taxon>
        <taxon>Metazoa</taxon>
        <taxon>Spiralia</taxon>
        <taxon>Lophotrochozoa</taxon>
        <taxon>Mollusca</taxon>
        <taxon>Gastropoda</taxon>
        <taxon>Caenogastropoda</taxon>
        <taxon>Sorbeoconcha</taxon>
        <taxon>Cerithioidea</taxon>
        <taxon>Batillariidae</taxon>
        <taxon>Batillaria</taxon>
    </lineage>
</organism>
<reference evidence="1 2" key="1">
    <citation type="journal article" date="2023" name="Sci. Data">
        <title>Genome assembly of the Korean intertidal mud-creeper Batillaria attramentaria.</title>
        <authorList>
            <person name="Patra A.K."/>
            <person name="Ho P.T."/>
            <person name="Jun S."/>
            <person name="Lee S.J."/>
            <person name="Kim Y."/>
            <person name="Won Y.J."/>
        </authorList>
    </citation>
    <scope>NUCLEOTIDE SEQUENCE [LARGE SCALE GENOMIC DNA]</scope>
    <source>
        <strain evidence="1">Wonlab-2016</strain>
    </source>
</reference>
<gene>
    <name evidence="1" type="ORF">BaRGS_00023486</name>
</gene>
<name>A0ABD0KDP8_9CAEN</name>
<keyword evidence="2" id="KW-1185">Reference proteome</keyword>
<protein>
    <submittedName>
        <fullName evidence="1">Uncharacterized protein</fullName>
    </submittedName>
</protein>
<evidence type="ECO:0000313" key="1">
    <source>
        <dbReference type="EMBL" id="KAK7485235.1"/>
    </source>
</evidence>
<proteinExistence type="predicted"/>
<comment type="caution">
    <text evidence="1">The sequence shown here is derived from an EMBL/GenBank/DDBJ whole genome shotgun (WGS) entry which is preliminary data.</text>
</comment>
<sequence length="73" mass="8288">MQLNIIPLPCSPTQKSWAHKAQYSTNPSTVPLIDRYAFAGEPKELFILSTTELHRRAKFPRFCLETLAPAGMR</sequence>
<accession>A0ABD0KDP8</accession>